<accession>A0A1I3HHS7</accession>
<evidence type="ECO:0000313" key="2">
    <source>
        <dbReference type="EMBL" id="SFI35117.1"/>
    </source>
</evidence>
<keyword evidence="1" id="KW-0472">Membrane</keyword>
<dbReference type="AlphaFoldDB" id="A0A1I3HHS7"/>
<dbReference type="EMBL" id="FOQT01000004">
    <property type="protein sequence ID" value="SFI35117.1"/>
    <property type="molecule type" value="Genomic_DNA"/>
</dbReference>
<keyword evidence="1" id="KW-0812">Transmembrane</keyword>
<feature type="transmembrane region" description="Helical" evidence="1">
    <location>
        <begin position="58"/>
        <end position="76"/>
    </location>
</feature>
<keyword evidence="1" id="KW-1133">Transmembrane helix</keyword>
<evidence type="ECO:0000256" key="1">
    <source>
        <dbReference type="SAM" id="Phobius"/>
    </source>
</evidence>
<sequence>MKFGYRKPSLKKRISARTSPKRFISHNLGFKAPKGYGWITNPKKYAYNKVYNKTSRGCLLYFTPILFLFTLLIILFF</sequence>
<protein>
    <submittedName>
        <fullName evidence="2">Uncharacterized protein</fullName>
    </submittedName>
</protein>
<dbReference type="Proteomes" id="UP000198931">
    <property type="component" value="Unassembled WGS sequence"/>
</dbReference>
<dbReference type="OrthoDB" id="9816323at2"/>
<reference evidence="2 3" key="1">
    <citation type="submission" date="2016-10" db="EMBL/GenBank/DDBJ databases">
        <authorList>
            <person name="de Groot N.N."/>
        </authorList>
    </citation>
    <scope>NUCLEOTIDE SEQUENCE [LARGE SCALE GENOMIC DNA]</scope>
    <source>
        <strain evidence="2 3">DSM 26000</strain>
    </source>
</reference>
<name>A0A1I3HHS7_9FLAO</name>
<dbReference type="STRING" id="1125876.SAMN05443292_2208"/>
<proteinExistence type="predicted"/>
<gene>
    <name evidence="2" type="ORF">SAMN05443292_2208</name>
</gene>
<keyword evidence="3" id="KW-1185">Reference proteome</keyword>
<organism evidence="2 3">
    <name type="scientific">Halpernia frigidisoli</name>
    <dbReference type="NCBI Taxonomy" id="1125876"/>
    <lineage>
        <taxon>Bacteria</taxon>
        <taxon>Pseudomonadati</taxon>
        <taxon>Bacteroidota</taxon>
        <taxon>Flavobacteriia</taxon>
        <taxon>Flavobacteriales</taxon>
        <taxon>Weeksellaceae</taxon>
        <taxon>Chryseobacterium group</taxon>
        <taxon>Halpernia</taxon>
    </lineage>
</organism>
<evidence type="ECO:0000313" key="3">
    <source>
        <dbReference type="Proteomes" id="UP000198931"/>
    </source>
</evidence>